<feature type="transmembrane region" description="Helical" evidence="3">
    <location>
        <begin position="30"/>
        <end position="50"/>
    </location>
</feature>
<evidence type="ECO:0000313" key="7">
    <source>
        <dbReference type="Proteomes" id="UP000567795"/>
    </source>
</evidence>
<reference evidence="6 7" key="1">
    <citation type="submission" date="2020-07" db="EMBL/GenBank/DDBJ databases">
        <title>Sequencing the genomes of 1000 actinobacteria strains.</title>
        <authorList>
            <person name="Klenk H.-P."/>
        </authorList>
    </citation>
    <scope>NUCLEOTIDE SEQUENCE [LARGE SCALE GENOMIC DNA]</scope>
    <source>
        <strain evidence="6 7">DSM 42178</strain>
    </source>
</reference>
<dbReference type="AlphaFoldDB" id="A0A853A230"/>
<feature type="region of interest" description="Disordered" evidence="2">
    <location>
        <begin position="1"/>
        <end position="24"/>
    </location>
</feature>
<dbReference type="Gene3D" id="3.30.70.2390">
    <property type="match status" value="1"/>
</dbReference>
<evidence type="ECO:0000259" key="4">
    <source>
        <dbReference type="Pfam" id="PF03816"/>
    </source>
</evidence>
<dbReference type="Pfam" id="PF13399">
    <property type="entry name" value="LytR_C"/>
    <property type="match status" value="1"/>
</dbReference>
<accession>A0A853A230</accession>
<dbReference type="Proteomes" id="UP000567795">
    <property type="component" value="Unassembled WGS sequence"/>
</dbReference>
<feature type="domain" description="Cell envelope-related transcriptional attenuator" evidence="4">
    <location>
        <begin position="104"/>
        <end position="266"/>
    </location>
</feature>
<keyword evidence="3" id="KW-0472">Membrane</keyword>
<feature type="region of interest" description="Disordered" evidence="2">
    <location>
        <begin position="351"/>
        <end position="391"/>
    </location>
</feature>
<dbReference type="InterPro" id="IPR004474">
    <property type="entry name" value="LytR_CpsA_psr"/>
</dbReference>
<evidence type="ECO:0000256" key="3">
    <source>
        <dbReference type="SAM" id="Phobius"/>
    </source>
</evidence>
<dbReference type="RefSeq" id="WP_179817045.1">
    <property type="nucleotide sequence ID" value="NZ_JACBZD010000002.1"/>
</dbReference>
<keyword evidence="3" id="KW-1133">Transmembrane helix</keyword>
<name>A0A853A230_9ACTN</name>
<dbReference type="PANTHER" id="PTHR33392:SF6">
    <property type="entry name" value="POLYISOPRENYL-TEICHOIC ACID--PEPTIDOGLYCAN TEICHOIC ACID TRANSFERASE TAGU"/>
    <property type="match status" value="1"/>
</dbReference>
<proteinExistence type="inferred from homology"/>
<keyword evidence="7" id="KW-1185">Reference proteome</keyword>
<feature type="domain" description="LytR/CpsA/Psr regulator C-terminal" evidence="5">
    <location>
        <begin position="391"/>
        <end position="474"/>
    </location>
</feature>
<dbReference type="InterPro" id="IPR027381">
    <property type="entry name" value="LytR/CpsA/Psr_C"/>
</dbReference>
<evidence type="ECO:0000259" key="5">
    <source>
        <dbReference type="Pfam" id="PF13399"/>
    </source>
</evidence>
<dbReference type="PANTHER" id="PTHR33392">
    <property type="entry name" value="POLYISOPRENYL-TEICHOIC ACID--PEPTIDOGLYCAN TEICHOIC ACID TRANSFERASE TAGU"/>
    <property type="match status" value="1"/>
</dbReference>
<protein>
    <submittedName>
        <fullName evidence="6">LCP family protein required for cell wall assembly</fullName>
    </submittedName>
</protein>
<dbReference type="InterPro" id="IPR050922">
    <property type="entry name" value="LytR/CpsA/Psr_CW_biosynth"/>
</dbReference>
<evidence type="ECO:0000313" key="6">
    <source>
        <dbReference type="EMBL" id="NYI08187.1"/>
    </source>
</evidence>
<feature type="compositionally biased region" description="Basic and acidic residues" evidence="2">
    <location>
        <begin position="351"/>
        <end position="361"/>
    </location>
</feature>
<evidence type="ECO:0000256" key="2">
    <source>
        <dbReference type="SAM" id="MobiDB-lite"/>
    </source>
</evidence>
<evidence type="ECO:0000256" key="1">
    <source>
        <dbReference type="ARBA" id="ARBA00006068"/>
    </source>
</evidence>
<gene>
    <name evidence="6" type="ORF">FHU37_005216</name>
</gene>
<dbReference type="Gene3D" id="3.40.630.190">
    <property type="entry name" value="LCP protein"/>
    <property type="match status" value="1"/>
</dbReference>
<comment type="caution">
    <text evidence="6">The sequence shown here is derived from an EMBL/GenBank/DDBJ whole genome shotgun (WGS) entry which is preliminary data.</text>
</comment>
<organism evidence="6 7">
    <name type="scientific">Allostreptomyces psammosilenae</name>
    <dbReference type="NCBI Taxonomy" id="1892865"/>
    <lineage>
        <taxon>Bacteria</taxon>
        <taxon>Bacillati</taxon>
        <taxon>Actinomycetota</taxon>
        <taxon>Actinomycetes</taxon>
        <taxon>Kitasatosporales</taxon>
        <taxon>Streptomycetaceae</taxon>
        <taxon>Allostreptomyces</taxon>
    </lineage>
</organism>
<dbReference type="NCBIfam" id="TIGR00350">
    <property type="entry name" value="lytR_cpsA_psr"/>
    <property type="match status" value="1"/>
</dbReference>
<comment type="similarity">
    <text evidence="1">Belongs to the LytR/CpsA/Psr (LCP) family.</text>
</comment>
<sequence>MQQDQRRTGGRTQPRPGAARRSRGRRILQWTGGSLATVVLLVAGAAVWAYNQLSGNITSTDVERALGEDRPVDLHPGALDIALIGSDSRAGTNGQYGDFDTMQSDTLMLLHIAANREWATVLSFPRDSWVDLPACDMGDGTMSEPHQGKINEAYTLGGLSGDPGNAAVCSMKVLEATTGLRIEHFVTIDFQGFKGMVNALGGVEVCPEEAVHSEKADLHLEAGCQIIRDEDALAWVRARYNIGDSSDLGRIERQQEFLTSMAERARSQLANPTALYGFLDATTRSLTTDSELASVADLASLATTMMSIPEDAIDFRTVPNFPRSLVVPSDQANVLWQQPEADQIFEALRNDTRPPSDERLGETPADPGTGGGTGAEDADPGDAGGIPPSHVPVRVLNGTGTGGLAAEVAEQLRQAGYQVIEVGNAGQRVEFTSIAYPNGMAKQAETLAGDVPGVEPFVSTATSAAVVLTIGADWPGLDP</sequence>
<keyword evidence="3" id="KW-0812">Transmembrane</keyword>
<dbReference type="Pfam" id="PF03816">
    <property type="entry name" value="LytR_cpsA_psr"/>
    <property type="match status" value="1"/>
</dbReference>
<dbReference type="EMBL" id="JACBZD010000002">
    <property type="protein sequence ID" value="NYI08187.1"/>
    <property type="molecule type" value="Genomic_DNA"/>
</dbReference>